<evidence type="ECO:0000313" key="3">
    <source>
        <dbReference type="Proteomes" id="UP000095455"/>
    </source>
</evidence>
<dbReference type="Gene3D" id="3.40.50.1000">
    <property type="entry name" value="HAD superfamily/HAD-like"/>
    <property type="match status" value="1"/>
</dbReference>
<organism evidence="2 4">
    <name type="scientific">Parabacteroides distasonis</name>
    <dbReference type="NCBI Taxonomy" id="823"/>
    <lineage>
        <taxon>Bacteria</taxon>
        <taxon>Pseudomonadati</taxon>
        <taxon>Bacteroidota</taxon>
        <taxon>Bacteroidia</taxon>
        <taxon>Bacteroidales</taxon>
        <taxon>Tannerellaceae</taxon>
        <taxon>Parabacteroides</taxon>
    </lineage>
</organism>
<dbReference type="Gene3D" id="1.10.150.400">
    <property type="match status" value="1"/>
</dbReference>
<reference evidence="2 4" key="2">
    <citation type="journal article" date="2019" name="Nat. Med.">
        <title>A library of human gut bacterial isolates paired with longitudinal multiomics data enables mechanistic microbiome research.</title>
        <authorList>
            <person name="Poyet M."/>
            <person name="Groussin M."/>
            <person name="Gibbons S.M."/>
            <person name="Avila-Pacheco J."/>
            <person name="Jiang X."/>
            <person name="Kearney S.M."/>
            <person name="Perrotta A.R."/>
            <person name="Berdy B."/>
            <person name="Zhao S."/>
            <person name="Lieberman T.D."/>
            <person name="Swanson P.K."/>
            <person name="Smith M."/>
            <person name="Roesemann S."/>
            <person name="Alexander J.E."/>
            <person name="Rich S.A."/>
            <person name="Livny J."/>
            <person name="Vlamakis H."/>
            <person name="Clish C."/>
            <person name="Bullock K."/>
            <person name="Deik A."/>
            <person name="Scott J."/>
            <person name="Pierce K.A."/>
            <person name="Xavier R.J."/>
            <person name="Alm E.J."/>
        </authorList>
    </citation>
    <scope>NUCLEOTIDE SEQUENCE [LARGE SCALE GENOMIC DNA]</scope>
    <source>
        <strain evidence="2 4">BIOML-A32</strain>
    </source>
</reference>
<proteinExistence type="predicted"/>
<dbReference type="RefSeq" id="WP_057316638.1">
    <property type="nucleotide sequence ID" value="NZ_CABMKT010000001.1"/>
</dbReference>
<dbReference type="InterPro" id="IPR023214">
    <property type="entry name" value="HAD_sf"/>
</dbReference>
<reference evidence="1 3" key="1">
    <citation type="submission" date="2015-09" db="EMBL/GenBank/DDBJ databases">
        <authorList>
            <consortium name="Pathogen Informatics"/>
        </authorList>
    </citation>
    <scope>NUCLEOTIDE SEQUENCE [LARGE SCALE GENOMIC DNA]</scope>
    <source>
        <strain evidence="1 3">2789STDY5608822</strain>
    </source>
</reference>
<name>A0A173YKI6_PARDI</name>
<dbReference type="GO" id="GO:0016787">
    <property type="term" value="F:hydrolase activity"/>
    <property type="evidence" value="ECO:0007669"/>
    <property type="project" value="UniProtKB-KW"/>
</dbReference>
<evidence type="ECO:0000313" key="1">
    <source>
        <dbReference type="EMBL" id="CUN64113.1"/>
    </source>
</evidence>
<dbReference type="EMBL" id="WKMC01000023">
    <property type="protein sequence ID" value="MRZ52572.1"/>
    <property type="molecule type" value="Genomic_DNA"/>
</dbReference>
<comment type="caution">
    <text evidence="2">The sequence shown here is derived from an EMBL/GenBank/DDBJ whole genome shotgun (WGS) entry which is preliminary data.</text>
</comment>
<dbReference type="EMBL" id="CYYK01000002">
    <property type="protein sequence ID" value="CUN64113.1"/>
    <property type="molecule type" value="Genomic_DNA"/>
</dbReference>
<dbReference type="SUPFAM" id="SSF56784">
    <property type="entry name" value="HAD-like"/>
    <property type="match status" value="1"/>
</dbReference>
<protein>
    <submittedName>
        <fullName evidence="1">Predicted hydrolase (HAD superfamily)</fullName>
    </submittedName>
</protein>
<evidence type="ECO:0000313" key="4">
    <source>
        <dbReference type="Proteomes" id="UP000441358"/>
    </source>
</evidence>
<dbReference type="InterPro" id="IPR036412">
    <property type="entry name" value="HAD-like_sf"/>
</dbReference>
<gene>
    <name evidence="1" type="ORF">ERS852380_00759</name>
    <name evidence="2" type="ORF">GKD66_20590</name>
</gene>
<sequence length="659" mass="77413">MLLTYSFDIFDTCLVRKCGSSDNIFCIWADRALGKVDRSYLKDLINSRLNAEKTARRNSGKEDVSLDDIYRNLSLESFPNLSKPALKRLELEVERENLSPVRQALDLIRNYRKKGKRILFISDMYLPSDFLKSQLRRFGFWEEEDRIYVSGEIGLTKHSGNLFRYIQREERILRCSWIHVGDNTYSDYYVPKSMFIRSRRIYHPYTSFENLWQNDMWSPYKKFLPSYLSGLARAYRLSLPASDRLAFFVDVLLVPYFLFVYKVLRDAKDRGVDNLFFLARDSFVWYRMALRLRHLFLGMNFHYLYISRKAVFVSCLYDLSDYELELVFSDTIGYTPRQLLSSLALEEDEMLQAFCADELDEPLDSGKRVRFYDRIRSSSLAKILLEKSGEARRLLLSYLRQEGFLGSEKPGIVDIGWKGNTNRVLNYILRREEDTNAYLSFFLGVKETRHPIASIGDYEAGYYFEDYLDEPEYAYNLFALVYVLENYFSASDDTTLSRYREEDGTIYPEFSPGIISDASKEKNQYILRLTEGFLDLIMESGLLRYDPSSLFGDVGVPTLLRLASRPSMAELRVLRELTFNDIYVGDRKVVLKMYPWTICDYVLKKLKNRKNDKYIFTWFDASIIYTYGFLSGPILKLKKNILSDSLIHLLIKKVISLWK</sequence>
<evidence type="ECO:0000313" key="2">
    <source>
        <dbReference type="EMBL" id="MRZ52572.1"/>
    </source>
</evidence>
<keyword evidence="1" id="KW-0378">Hydrolase</keyword>
<accession>A0A173YKI6</accession>
<dbReference type="AlphaFoldDB" id="A0A173YKI6"/>
<dbReference type="Proteomes" id="UP000095455">
    <property type="component" value="Unassembled WGS sequence"/>
</dbReference>
<dbReference type="Proteomes" id="UP000441358">
    <property type="component" value="Unassembled WGS sequence"/>
</dbReference>